<organism evidence="1 2">
    <name type="scientific">Bartonella taylorii</name>
    <dbReference type="NCBI Taxonomy" id="33046"/>
    <lineage>
        <taxon>Bacteria</taxon>
        <taxon>Pseudomonadati</taxon>
        <taxon>Pseudomonadota</taxon>
        <taxon>Alphaproteobacteria</taxon>
        <taxon>Hyphomicrobiales</taxon>
        <taxon>Bartonellaceae</taxon>
        <taxon>Bartonella</taxon>
    </lineage>
</organism>
<dbReference type="KEGG" id="btay:LAJ60_07550"/>
<dbReference type="InterPro" id="IPR015947">
    <property type="entry name" value="PUA-like_sf"/>
</dbReference>
<dbReference type="SUPFAM" id="SSF88697">
    <property type="entry name" value="PUA domain-like"/>
    <property type="match status" value="1"/>
</dbReference>
<dbReference type="EMBL" id="CP083444">
    <property type="protein sequence ID" value="USP02707.1"/>
    <property type="molecule type" value="Genomic_DNA"/>
</dbReference>
<evidence type="ECO:0000313" key="1">
    <source>
        <dbReference type="EMBL" id="USP02707.1"/>
    </source>
</evidence>
<dbReference type="AlphaFoldDB" id="A0A9Q8YXX6"/>
<proteinExistence type="predicted"/>
<accession>A0A9Q8YXX6</accession>
<protein>
    <submittedName>
        <fullName evidence="1">EVE domain-containing protein</fullName>
    </submittedName>
</protein>
<evidence type="ECO:0000313" key="2">
    <source>
        <dbReference type="Proteomes" id="UP001056980"/>
    </source>
</evidence>
<sequence length="208" mass="24049">MCKKYQLTNESKQIKDRMTKQITNLYRIKALKDFDDVKAGDLGGFIEKEANLSHEGNCWVYDDAWVYGHARVCDSVISRAHARLAAEFGFLQVCHGKAGPLRKTSKRDEAFIYCPRREIGTGQILQTIEFQCIFKDDYIYQVEKAPDFIPFRKDVIFNKQTQSVILKEIQDLDFLTNSHWGMLARRGFFEITAYDAARIYEAMGIHDG</sequence>
<gene>
    <name evidence="1" type="ORF">LAJ60_07550</name>
</gene>
<reference evidence="1" key="1">
    <citation type="journal article" date="2022" name="Proc. Natl. Acad. Sci. U.S.A.">
        <title>Identification of the Bartonella autotransporter CFA as a protective antigen and hypervariable target of neutralizing antibodies in mice.</title>
        <authorList>
            <person name="Siewert L.K."/>
            <person name="Korotaev A."/>
            <person name="Sedzicki J."/>
            <person name="Fromm K."/>
            <person name="Pinschewer D.D."/>
            <person name="Dehio C."/>
        </authorList>
    </citation>
    <scope>NUCLEOTIDE SEQUENCE</scope>
    <source>
        <strain evidence="1">IBS296</strain>
    </source>
</reference>
<dbReference type="Gene3D" id="3.10.590.10">
    <property type="entry name" value="ph1033 like domains"/>
    <property type="match status" value="1"/>
</dbReference>
<dbReference type="Proteomes" id="UP001056980">
    <property type="component" value="Chromosome"/>
</dbReference>
<name>A0A9Q8YXX6_BARTA</name>